<gene>
    <name evidence="1" type="ORF">MN116_002133</name>
</gene>
<dbReference type="EMBL" id="JALJAT010000001">
    <property type="protein sequence ID" value="KAK4475037.1"/>
    <property type="molecule type" value="Genomic_DNA"/>
</dbReference>
<dbReference type="PANTHER" id="PTHR10974:SF1">
    <property type="entry name" value="FI08016P-RELATED"/>
    <property type="match status" value="1"/>
</dbReference>
<dbReference type="GO" id="GO:0005615">
    <property type="term" value="C:extracellular space"/>
    <property type="evidence" value="ECO:0007669"/>
    <property type="project" value="TreeGrafter"/>
</dbReference>
<reference evidence="1" key="1">
    <citation type="submission" date="2022-04" db="EMBL/GenBank/DDBJ databases">
        <authorList>
            <person name="Xu L."/>
            <person name="Lv Z."/>
        </authorList>
    </citation>
    <scope>NUCLEOTIDE SEQUENCE</scope>
    <source>
        <strain evidence="1">LV_2022a</strain>
    </source>
</reference>
<dbReference type="FunFam" id="3.40.720.10:FF:000017">
    <property type="entry name" value="Predicted protein"/>
    <property type="match status" value="1"/>
</dbReference>
<name>A0AAE1ZJH3_SCHME</name>
<dbReference type="AlphaFoldDB" id="A0AAE1ZJH3"/>
<dbReference type="Gene3D" id="3.40.720.10">
    <property type="entry name" value="Alkaline Phosphatase, subunit A"/>
    <property type="match status" value="1"/>
</dbReference>
<dbReference type="Proteomes" id="UP001292079">
    <property type="component" value="Unassembled WGS sequence"/>
</dbReference>
<dbReference type="InterPro" id="IPR004245">
    <property type="entry name" value="DUF229"/>
</dbReference>
<dbReference type="InterPro" id="IPR017850">
    <property type="entry name" value="Alkaline_phosphatase_core_sf"/>
</dbReference>
<evidence type="ECO:0000313" key="1">
    <source>
        <dbReference type="EMBL" id="KAK4475037.1"/>
    </source>
</evidence>
<keyword evidence="2" id="KW-1185">Reference proteome</keyword>
<organism evidence="1 2">
    <name type="scientific">Schistosoma mekongi</name>
    <name type="common">Parasitic worm</name>
    <dbReference type="NCBI Taxonomy" id="38744"/>
    <lineage>
        <taxon>Eukaryota</taxon>
        <taxon>Metazoa</taxon>
        <taxon>Spiralia</taxon>
        <taxon>Lophotrochozoa</taxon>
        <taxon>Platyhelminthes</taxon>
        <taxon>Trematoda</taxon>
        <taxon>Digenea</taxon>
        <taxon>Strigeidida</taxon>
        <taxon>Schistosomatoidea</taxon>
        <taxon>Schistosomatidae</taxon>
        <taxon>Schistosoma</taxon>
    </lineage>
</organism>
<dbReference type="SUPFAM" id="SSF53649">
    <property type="entry name" value="Alkaline phosphatase-like"/>
    <property type="match status" value="1"/>
</dbReference>
<comment type="caution">
    <text evidence="1">The sequence shown here is derived from an EMBL/GenBank/DDBJ whole genome shotgun (WGS) entry which is preliminary data.</text>
</comment>
<protein>
    <submittedName>
        <fullName evidence="1">Uncharacterized protein</fullName>
    </submittedName>
</protein>
<dbReference type="Pfam" id="PF02995">
    <property type="entry name" value="DUF229"/>
    <property type="match status" value="1"/>
</dbReference>
<accession>A0AAE1ZJH3</accession>
<sequence length="734" mass="86146">MTFNPKLYTINKCSIPQMNLWPKEKYYQYKKDINLPKCQQTTLFKTNNSLKKIISIHEYLTISMGKLIIHKSIINNNNNNNNNLIICSLFPIKRLNDYQSIYLNSIEQINNDSQLNWSMFMIICQLKQNILLNEITLNDNNTKSNQIERLFICGSYRPIEQIKQLKQSLYRKKYDSQSMFNVLLLGIDSMSRLSAYRYLIKTIQFLQTINNSAVIMNLYNVIGDGTTVNLLGLLTGQLEIELPESRKSHIHMMSKDNLILNNNDNHTVLDDYPWIWKEFSEYSDYVTHYIEDTPKWGTFQHRLCGFGSFNSPTTSYGRPCLIAASQEERYTEKILGCTMSRYTHQVLLESLTEFFTTYSDKPRFSLTFLSELIHENPAYGKLIDEDLVKLIQRIYYEDQMFNNRIPGKFSYSDYPFANTLVILFSDHGPRMGDARLSVQGRLEERLPFMSIIAPKQLQEKWSSKWFNVQSNQNRLITLFDIHATLRDLLINQLKIKNVNNEKLQKIYLNWQNNPSHGLSLFHRIPLNRNCNDAFISSHWCVCLNWIKLDDDDNNSNEFILKSTNAIIKKINEMIIKYKPYSTKNGECSMITLYKIKSVEQAILPQDTVRFIRSQDEDGRIPMFQEKHSSTWSPLDWIKQFNIFRSINNNGINSNILDGDFIHGIILLRIHIIVQPEFAHFEATVEVNTTTFHSLDAFHVTDISRIDVYEQHNWCLSDDNEWAETKQYCICRKHT</sequence>
<dbReference type="CDD" id="cd16021">
    <property type="entry name" value="ALP_like"/>
    <property type="match status" value="1"/>
</dbReference>
<reference evidence="1" key="2">
    <citation type="journal article" date="2023" name="Infect Dis Poverty">
        <title>Chromosome-scale genome of the human blood fluke Schistosoma mekongi and its implications for public health.</title>
        <authorList>
            <person name="Zhou M."/>
            <person name="Xu L."/>
            <person name="Xu D."/>
            <person name="Chen W."/>
            <person name="Khan J."/>
            <person name="Hu Y."/>
            <person name="Huang H."/>
            <person name="Wei H."/>
            <person name="Zhang Y."/>
            <person name="Chusongsang P."/>
            <person name="Tanasarnprasert K."/>
            <person name="Hu X."/>
            <person name="Limpanont Y."/>
            <person name="Lv Z."/>
        </authorList>
    </citation>
    <scope>NUCLEOTIDE SEQUENCE</scope>
    <source>
        <strain evidence="1">LV_2022a</strain>
    </source>
</reference>
<proteinExistence type="predicted"/>
<evidence type="ECO:0000313" key="2">
    <source>
        <dbReference type="Proteomes" id="UP001292079"/>
    </source>
</evidence>
<dbReference type="PANTHER" id="PTHR10974">
    <property type="entry name" value="FI08016P-RELATED"/>
    <property type="match status" value="1"/>
</dbReference>